<keyword evidence="1" id="KW-0472">Membrane</keyword>
<feature type="transmembrane region" description="Helical" evidence="1">
    <location>
        <begin position="44"/>
        <end position="67"/>
    </location>
</feature>
<dbReference type="RefSeq" id="WP_348261996.1">
    <property type="nucleotide sequence ID" value="NZ_CP121196.1"/>
</dbReference>
<name>A0AAU7DI75_9BACT</name>
<dbReference type="AlphaFoldDB" id="A0AAU7DI75"/>
<keyword evidence="1" id="KW-1133">Transmembrane helix</keyword>
<evidence type="ECO:0000313" key="2">
    <source>
        <dbReference type="EMBL" id="XBH16768.1"/>
    </source>
</evidence>
<organism evidence="2">
    <name type="scientific">Telmatobacter sp. DSM 110680</name>
    <dbReference type="NCBI Taxonomy" id="3036704"/>
    <lineage>
        <taxon>Bacteria</taxon>
        <taxon>Pseudomonadati</taxon>
        <taxon>Acidobacteriota</taxon>
        <taxon>Terriglobia</taxon>
        <taxon>Terriglobales</taxon>
        <taxon>Acidobacteriaceae</taxon>
        <taxon>Telmatobacter</taxon>
    </lineage>
</organism>
<dbReference type="EMBL" id="CP121196">
    <property type="protein sequence ID" value="XBH16768.1"/>
    <property type="molecule type" value="Genomic_DNA"/>
</dbReference>
<sequence>MICSAKNEAVRRYNYRFLTAMAFYVVFILGAGFAFRLYHPTGAAAYLLATLPSLPIVVSLIIVGRYLDEEKDEFQRHLLVQAMLWAIGGTLAVTSVWGFLELFVVAVPHFQLYLVFPLFWFLVAICAGALKSRYR</sequence>
<evidence type="ECO:0000256" key="1">
    <source>
        <dbReference type="SAM" id="Phobius"/>
    </source>
</evidence>
<proteinExistence type="predicted"/>
<gene>
    <name evidence="2" type="ORF">P8935_19605</name>
</gene>
<feature type="transmembrane region" description="Helical" evidence="1">
    <location>
        <begin position="79"/>
        <end position="100"/>
    </location>
</feature>
<reference evidence="2" key="1">
    <citation type="submission" date="2023-03" db="EMBL/GenBank/DDBJ databases">
        <title>Edaphobacter sp.</title>
        <authorList>
            <person name="Huber K.J."/>
            <person name="Papendorf J."/>
            <person name="Pilke C."/>
            <person name="Bunk B."/>
            <person name="Sproeer C."/>
            <person name="Pester M."/>
        </authorList>
    </citation>
    <scope>NUCLEOTIDE SEQUENCE</scope>
    <source>
        <strain evidence="2">DSM 110680</strain>
    </source>
</reference>
<feature type="transmembrane region" description="Helical" evidence="1">
    <location>
        <begin position="112"/>
        <end position="130"/>
    </location>
</feature>
<accession>A0AAU7DI75</accession>
<keyword evidence="1" id="KW-0812">Transmembrane</keyword>
<protein>
    <submittedName>
        <fullName evidence="2">Uncharacterized protein</fullName>
    </submittedName>
</protein>
<feature type="transmembrane region" description="Helical" evidence="1">
    <location>
        <begin position="21"/>
        <end position="38"/>
    </location>
</feature>